<evidence type="ECO:0000256" key="4">
    <source>
        <dbReference type="ARBA" id="ARBA00022989"/>
    </source>
</evidence>
<dbReference type="Pfam" id="PF00335">
    <property type="entry name" value="Tetraspanin"/>
    <property type="match status" value="1"/>
</dbReference>
<dbReference type="PIRSF" id="PIRSF002419">
    <property type="entry name" value="Tetraspanin"/>
    <property type="match status" value="1"/>
</dbReference>
<reference evidence="8" key="3">
    <citation type="submission" date="2025-09" db="UniProtKB">
        <authorList>
            <consortium name="Ensembl"/>
        </authorList>
    </citation>
    <scope>IDENTIFICATION</scope>
</reference>
<keyword evidence="3 7" id="KW-0812">Transmembrane</keyword>
<comment type="similarity">
    <text evidence="2 7">Belongs to the tetraspanin (TM4SF) family.</text>
</comment>
<evidence type="ECO:0000256" key="1">
    <source>
        <dbReference type="ARBA" id="ARBA00004141"/>
    </source>
</evidence>
<evidence type="ECO:0000256" key="7">
    <source>
        <dbReference type="RuleBase" id="RU361218"/>
    </source>
</evidence>
<feature type="transmembrane region" description="Helical" evidence="7">
    <location>
        <begin position="12"/>
        <end position="36"/>
    </location>
</feature>
<keyword evidence="5 7" id="KW-0472">Membrane</keyword>
<evidence type="ECO:0000256" key="6">
    <source>
        <dbReference type="PIRSR" id="PIRSR002419-1"/>
    </source>
</evidence>
<feature type="transmembrane region" description="Helical" evidence="7">
    <location>
        <begin position="90"/>
        <end position="111"/>
    </location>
</feature>
<keyword evidence="4 7" id="KW-1133">Transmembrane helix</keyword>
<dbReference type="STRING" id="38772.ENSGAGP00000015956"/>
<comment type="subcellular location">
    <subcellularLocation>
        <location evidence="1 7">Membrane</location>
        <topology evidence="1 7">Multi-pass membrane protein</topology>
    </subcellularLocation>
</comment>
<dbReference type="Gene3D" id="1.10.1450.10">
    <property type="entry name" value="Tetraspanin"/>
    <property type="match status" value="1"/>
</dbReference>
<feature type="disulfide bond" evidence="6">
    <location>
        <begin position="156"/>
        <end position="173"/>
    </location>
</feature>
<dbReference type="InterPro" id="IPR018499">
    <property type="entry name" value="Tetraspanin/Peripherin"/>
</dbReference>
<dbReference type="AlphaFoldDB" id="A0A452HLZ0"/>
<evidence type="ECO:0000313" key="8">
    <source>
        <dbReference type="Ensembl" id="ENSGAGP00000015956.1"/>
    </source>
</evidence>
<protein>
    <recommendedName>
        <fullName evidence="7">Tetraspanin</fullName>
    </recommendedName>
</protein>
<dbReference type="GO" id="GO:0016020">
    <property type="term" value="C:membrane"/>
    <property type="evidence" value="ECO:0007669"/>
    <property type="project" value="UniProtKB-SubCell"/>
</dbReference>
<evidence type="ECO:0000313" key="9">
    <source>
        <dbReference type="Proteomes" id="UP000291020"/>
    </source>
</evidence>
<evidence type="ECO:0000256" key="2">
    <source>
        <dbReference type="ARBA" id="ARBA00006840"/>
    </source>
</evidence>
<dbReference type="InterPro" id="IPR000301">
    <property type="entry name" value="Tetraspanin_animals"/>
</dbReference>
<evidence type="ECO:0000256" key="3">
    <source>
        <dbReference type="ARBA" id="ARBA00022692"/>
    </source>
</evidence>
<feature type="transmembrane region" description="Helical" evidence="7">
    <location>
        <begin position="56"/>
        <end position="78"/>
    </location>
</feature>
<dbReference type="SUPFAM" id="SSF48652">
    <property type="entry name" value="Tetraspanin"/>
    <property type="match status" value="1"/>
</dbReference>
<evidence type="ECO:0000256" key="5">
    <source>
        <dbReference type="ARBA" id="ARBA00023136"/>
    </source>
</evidence>
<reference evidence="8" key="2">
    <citation type="submission" date="2025-08" db="UniProtKB">
        <authorList>
            <consortium name="Ensembl"/>
        </authorList>
    </citation>
    <scope>IDENTIFICATION</scope>
</reference>
<proteinExistence type="inferred from homology"/>
<dbReference type="Ensembl" id="ENSGAGT00000018231.1">
    <property type="protein sequence ID" value="ENSGAGP00000015956.1"/>
    <property type="gene ID" value="ENSGAGG00000012007.1"/>
</dbReference>
<keyword evidence="6" id="KW-1015">Disulfide bond</keyword>
<dbReference type="Proteomes" id="UP000291020">
    <property type="component" value="Unassembled WGS sequence"/>
</dbReference>
<organism evidence="8 9">
    <name type="scientific">Gopherus agassizii</name>
    <name type="common">Agassiz's desert tortoise</name>
    <dbReference type="NCBI Taxonomy" id="38772"/>
    <lineage>
        <taxon>Eukaryota</taxon>
        <taxon>Metazoa</taxon>
        <taxon>Chordata</taxon>
        <taxon>Craniata</taxon>
        <taxon>Vertebrata</taxon>
        <taxon>Euteleostomi</taxon>
        <taxon>Archelosauria</taxon>
        <taxon>Testudinata</taxon>
        <taxon>Testudines</taxon>
        <taxon>Cryptodira</taxon>
        <taxon>Durocryptodira</taxon>
        <taxon>Testudinoidea</taxon>
        <taxon>Testudinidae</taxon>
        <taxon>Gopherus</taxon>
    </lineage>
</organism>
<accession>A0A452HLZ0</accession>
<feature type="disulfide bond" evidence="6">
    <location>
        <begin position="155"/>
        <end position="185"/>
    </location>
</feature>
<keyword evidence="9" id="KW-1185">Reference proteome</keyword>
<sequence>MGRRHWVRTTKCQLLVTSLFVMLLGLAVTIMTVITRYGAHFKIISGVSYEANPYRIFHNVAFYSGICLSMILVLAALLSTAATVRESVCLMAMGFFCFAIVFCALIQAAFWRYTNNSEVEDAMMDVYDSVYEEVRRNLSSFRRQELATIHETFLCCGKQSPFGETGGIENETCPSEHMGTAREDCLQEIQDFLKKHMDFVSALLIITICFMVYGMILTSFLWFSIHFSNNLDRRGKYIFRET</sequence>
<dbReference type="InterPro" id="IPR008952">
    <property type="entry name" value="Tetraspanin_EC2_sf"/>
</dbReference>
<feature type="transmembrane region" description="Helical" evidence="7">
    <location>
        <begin position="199"/>
        <end position="225"/>
    </location>
</feature>
<name>A0A452HLZ0_9SAUR</name>
<reference evidence="9" key="1">
    <citation type="journal article" date="2017" name="PLoS ONE">
        <title>The Agassiz's desert tortoise genome provides a resource for the conservation of a threatened species.</title>
        <authorList>
            <person name="Tollis M."/>
            <person name="DeNardo D.F."/>
            <person name="Cornelius J.A."/>
            <person name="Dolby G.A."/>
            <person name="Edwards T."/>
            <person name="Henen B.T."/>
            <person name="Karl A.E."/>
            <person name="Murphy R.W."/>
            <person name="Kusumi K."/>
        </authorList>
    </citation>
    <scope>NUCLEOTIDE SEQUENCE [LARGE SCALE GENOMIC DNA]</scope>
</reference>